<dbReference type="EMBL" id="VTWU01000005">
    <property type="protein sequence ID" value="KAA9331615.1"/>
    <property type="molecule type" value="Genomic_DNA"/>
</dbReference>
<dbReference type="Proteomes" id="UP000326380">
    <property type="component" value="Unassembled WGS sequence"/>
</dbReference>
<keyword evidence="2" id="KW-1185">Reference proteome</keyword>
<evidence type="ECO:0000313" key="1">
    <source>
        <dbReference type="EMBL" id="KAA9331615.1"/>
    </source>
</evidence>
<dbReference type="AlphaFoldDB" id="A0A7L5A101"/>
<evidence type="ECO:0000313" key="2">
    <source>
        <dbReference type="Proteomes" id="UP000326380"/>
    </source>
</evidence>
<dbReference type="RefSeq" id="WP_151079795.1">
    <property type="nucleotide sequence ID" value="NZ_CP047647.1"/>
</dbReference>
<protein>
    <submittedName>
        <fullName evidence="1">Uncharacterized protein</fullName>
    </submittedName>
</protein>
<accession>A0A7L5A101</accession>
<organism evidence="1 2">
    <name type="scientific">Hymenobacter busanensis</name>
    <dbReference type="NCBI Taxonomy" id="2607656"/>
    <lineage>
        <taxon>Bacteria</taxon>
        <taxon>Pseudomonadati</taxon>
        <taxon>Bacteroidota</taxon>
        <taxon>Cytophagia</taxon>
        <taxon>Cytophagales</taxon>
        <taxon>Hymenobacteraceae</taxon>
        <taxon>Hymenobacter</taxon>
    </lineage>
</organism>
<proteinExistence type="predicted"/>
<reference evidence="1 2" key="1">
    <citation type="submission" date="2019-09" db="EMBL/GenBank/DDBJ databases">
        <title>Genome sequence of Hymenobacter sp. M3.</title>
        <authorList>
            <person name="Srinivasan S."/>
        </authorList>
    </citation>
    <scope>NUCLEOTIDE SEQUENCE [LARGE SCALE GENOMIC DNA]</scope>
    <source>
        <strain evidence="1 2">M3</strain>
    </source>
</reference>
<sequence length="100" mass="11430">MTELDALYQKAIDEQALLIMDRGSAAIKALPDYGDFTVLIKGQEVRGYWMRNVLHEKKHVIFELSRSLWLGFYRKYLSGVGIHADGSTFLLSDEEVGDYD</sequence>
<comment type="caution">
    <text evidence="1">The sequence shown here is derived from an EMBL/GenBank/DDBJ whole genome shotgun (WGS) entry which is preliminary data.</text>
</comment>
<gene>
    <name evidence="1" type="ORF">F0P96_15395</name>
</gene>
<name>A0A7L5A101_9BACT</name>